<reference evidence="8 9" key="1">
    <citation type="journal article" date="2016" name="Nat. Commun.">
        <title>Thousands of microbial genomes shed light on interconnected biogeochemical processes in an aquifer system.</title>
        <authorList>
            <person name="Anantharaman K."/>
            <person name="Brown C.T."/>
            <person name="Hug L.A."/>
            <person name="Sharon I."/>
            <person name="Castelle C.J."/>
            <person name="Probst A.J."/>
            <person name="Thomas B.C."/>
            <person name="Singh A."/>
            <person name="Wilkins M.J."/>
            <person name="Karaoz U."/>
            <person name="Brodie E.L."/>
            <person name="Williams K.H."/>
            <person name="Hubbard S.S."/>
            <person name="Banfield J.F."/>
        </authorList>
    </citation>
    <scope>NUCLEOTIDE SEQUENCE [LARGE SCALE GENOMIC DNA]</scope>
</reference>
<comment type="caution">
    <text evidence="8">The sequence shown here is derived from an EMBL/GenBank/DDBJ whole genome shotgun (WGS) entry which is preliminary data.</text>
</comment>
<name>A0A1F6D0V2_9BACT</name>
<evidence type="ECO:0000256" key="6">
    <source>
        <dbReference type="ARBA" id="ARBA00059383"/>
    </source>
</evidence>
<evidence type="ECO:0000259" key="7">
    <source>
        <dbReference type="Pfam" id="PF16363"/>
    </source>
</evidence>
<protein>
    <recommendedName>
        <fullName evidence="4">GDP-mannose 4,6-dehydratase</fullName>
        <ecNumber evidence="4">4.2.1.47</ecNumber>
    </recommendedName>
</protein>
<gene>
    <name evidence="8" type="ORF">A3D62_00235</name>
</gene>
<proteinExistence type="inferred from homology"/>
<evidence type="ECO:0000256" key="4">
    <source>
        <dbReference type="ARBA" id="ARBA00011989"/>
    </source>
</evidence>
<dbReference type="EC" id="4.2.1.47" evidence="4"/>
<dbReference type="InterPro" id="IPR016040">
    <property type="entry name" value="NAD(P)-bd_dom"/>
</dbReference>
<keyword evidence="5" id="KW-0456">Lyase</keyword>
<dbReference type="FunFam" id="3.40.50.720:FF:000924">
    <property type="entry name" value="GDP-mannose 4,6 dehydratase"/>
    <property type="match status" value="1"/>
</dbReference>
<feature type="domain" description="NAD(P)-binding" evidence="7">
    <location>
        <begin position="5"/>
        <end position="327"/>
    </location>
</feature>
<evidence type="ECO:0000256" key="1">
    <source>
        <dbReference type="ARBA" id="ARBA00000188"/>
    </source>
</evidence>
<dbReference type="Pfam" id="PF16363">
    <property type="entry name" value="GDP_Man_Dehyd"/>
    <property type="match status" value="1"/>
</dbReference>
<comment type="cofactor">
    <cofactor evidence="2">
        <name>NADP(+)</name>
        <dbReference type="ChEBI" id="CHEBI:58349"/>
    </cofactor>
</comment>
<dbReference type="PANTHER" id="PTHR43715:SF1">
    <property type="entry name" value="GDP-MANNOSE 4,6 DEHYDRATASE"/>
    <property type="match status" value="1"/>
</dbReference>
<dbReference type="PANTHER" id="PTHR43715">
    <property type="entry name" value="GDP-MANNOSE 4,6-DEHYDRATASE"/>
    <property type="match status" value="1"/>
</dbReference>
<evidence type="ECO:0000256" key="2">
    <source>
        <dbReference type="ARBA" id="ARBA00001937"/>
    </source>
</evidence>
<dbReference type="EMBL" id="MFLC01000022">
    <property type="protein sequence ID" value="OGG55056.1"/>
    <property type="molecule type" value="Genomic_DNA"/>
</dbReference>
<evidence type="ECO:0000313" key="8">
    <source>
        <dbReference type="EMBL" id="OGG55056.1"/>
    </source>
</evidence>
<comment type="catalytic activity">
    <reaction evidence="1">
        <text>GDP-alpha-D-mannose = GDP-4-dehydro-alpha-D-rhamnose + H2O</text>
        <dbReference type="Rhea" id="RHEA:23820"/>
        <dbReference type="ChEBI" id="CHEBI:15377"/>
        <dbReference type="ChEBI" id="CHEBI:57527"/>
        <dbReference type="ChEBI" id="CHEBI:57964"/>
        <dbReference type="EC" id="4.2.1.47"/>
    </reaction>
</comment>
<dbReference type="AlphaFoldDB" id="A0A1F6D0V2"/>
<comment type="similarity">
    <text evidence="3">Belongs to the NAD(P)-dependent epimerase/dehydratase family. GDP-mannose 4,6-dehydratase subfamily.</text>
</comment>
<organism evidence="8 9">
    <name type="scientific">Candidatus Kaiserbacteria bacterium RIFCSPHIGHO2_02_FULL_49_11</name>
    <dbReference type="NCBI Taxonomy" id="1798489"/>
    <lineage>
        <taxon>Bacteria</taxon>
        <taxon>Candidatus Kaiseribacteriota</taxon>
    </lineage>
</organism>
<dbReference type="CDD" id="cd05260">
    <property type="entry name" value="GDP_MD_SDR_e"/>
    <property type="match status" value="1"/>
</dbReference>
<dbReference type="GO" id="GO:0042351">
    <property type="term" value="P:'de novo' GDP-L-fucose biosynthetic process"/>
    <property type="evidence" value="ECO:0007669"/>
    <property type="project" value="TreeGrafter"/>
</dbReference>
<dbReference type="InterPro" id="IPR006368">
    <property type="entry name" value="GDP_Man_deHydtase"/>
</dbReference>
<dbReference type="GO" id="GO:0008446">
    <property type="term" value="F:GDP-mannose 4,6-dehydratase activity"/>
    <property type="evidence" value="ECO:0007669"/>
    <property type="project" value="UniProtKB-EC"/>
</dbReference>
<accession>A0A1F6D0V2</accession>
<sequence length="352" mass="39370">MKRALITGITGQDGSYLAEYLINEGYEVWGLMRRTSLDPLMRINDLAVSRRIKITYGNLRDSASLLRALQESQPDEIYNLAAQSDVGISFKCPEETMEINYLGLGRLVNEAVKVSPKVRIYQASTSEMFGKTLPPQNESSAFAPVSPYGESKLKAHEDFVKGYRERHGIYICSGILFNHESPRRGEHFVTRKITISLAKIKLGLQDSFSLGNLEAKRDWGFAGDYVRAMHLILQQDTPDDYVVASGEARSVRDFVEAGCKALGMRIFWSGDGLDEVGKDENGKTILTIKKEFYRPTEVDYLLGDCAKARQKLRWTPEVSFDALVAMMAGADIEKARREAGLVPAMDSKEFVA</sequence>
<evidence type="ECO:0000256" key="5">
    <source>
        <dbReference type="ARBA" id="ARBA00023239"/>
    </source>
</evidence>
<dbReference type="Proteomes" id="UP000177659">
    <property type="component" value="Unassembled WGS sequence"/>
</dbReference>
<dbReference type="InterPro" id="IPR036291">
    <property type="entry name" value="NAD(P)-bd_dom_sf"/>
</dbReference>
<evidence type="ECO:0000313" key="9">
    <source>
        <dbReference type="Proteomes" id="UP000177659"/>
    </source>
</evidence>
<dbReference type="SUPFAM" id="SSF51735">
    <property type="entry name" value="NAD(P)-binding Rossmann-fold domains"/>
    <property type="match status" value="1"/>
</dbReference>
<comment type="function">
    <text evidence="6">Catalyzes the conversion of GDP-D-mannose to GDP-4-dehydro-6-deoxy-D-mannose.</text>
</comment>
<dbReference type="Gene3D" id="3.40.50.720">
    <property type="entry name" value="NAD(P)-binding Rossmann-like Domain"/>
    <property type="match status" value="1"/>
</dbReference>
<dbReference type="Gene3D" id="3.90.25.10">
    <property type="entry name" value="UDP-galactose 4-epimerase, domain 1"/>
    <property type="match status" value="1"/>
</dbReference>
<evidence type="ECO:0000256" key="3">
    <source>
        <dbReference type="ARBA" id="ARBA00009263"/>
    </source>
</evidence>